<reference evidence="8 9" key="2">
    <citation type="submission" date="2019-05" db="EMBL/GenBank/DDBJ databases">
        <title>Genome evolution of the obligate endosymbiont Buchnera aphidicola.</title>
        <authorList>
            <person name="Moran N.A."/>
        </authorList>
    </citation>
    <scope>NUCLEOTIDE SEQUENCE [LARGE SCALE GENOMIC DNA]</scope>
    <source>
        <strain evidence="8 9">Hta</strain>
    </source>
</reference>
<dbReference type="OrthoDB" id="9785233at2"/>
<evidence type="ECO:0000256" key="2">
    <source>
        <dbReference type="ARBA" id="ARBA00016013"/>
    </source>
</evidence>
<dbReference type="InterPro" id="IPR025963">
    <property type="entry name" value="FLgD_Tudor"/>
</dbReference>
<gene>
    <name evidence="8" type="ORF">D9V69_01690</name>
</gene>
<dbReference type="EMBL" id="CP034873">
    <property type="protein sequence ID" value="QCI21636.1"/>
    <property type="molecule type" value="Genomic_DNA"/>
</dbReference>
<keyword evidence="8" id="KW-0969">Cilium</keyword>
<evidence type="ECO:0000256" key="3">
    <source>
        <dbReference type="ARBA" id="ARBA00022795"/>
    </source>
</evidence>
<feature type="domain" description="FlgD/Vpr Ig-like" evidence="6">
    <location>
        <begin position="105"/>
        <end position="185"/>
    </location>
</feature>
<evidence type="ECO:0000256" key="4">
    <source>
        <dbReference type="ARBA" id="ARBA00024746"/>
    </source>
</evidence>
<evidence type="ECO:0000313" key="8">
    <source>
        <dbReference type="EMBL" id="QCI21636.1"/>
    </source>
</evidence>
<sequence length="229" mass="25321">MTTINVNSSLENHLIDTNNNNDAQNVFNPLDLQKNFLTLLMAQIKNQDPTDPIKNTELTSQLAQINTASGIERLNNAVGQVSNQINQQKNIELSSLLGHHVMVPSNQIMHTENVKTNFGVELIGKATSIKIEIKDHKGKTVYVINKTHEDDISSGIHHFTWNGKDLNNQNVKTGKYDIVITAKNNEKNIPALGLSEAVVQSIITSSDNPILDLGASRNITLSQIREVLQ</sequence>
<dbReference type="InterPro" id="IPR025965">
    <property type="entry name" value="FlgD/Vpr_Ig-like"/>
</dbReference>
<dbReference type="GO" id="GO:0044781">
    <property type="term" value="P:bacterial-type flagellum organization"/>
    <property type="evidence" value="ECO:0007669"/>
    <property type="project" value="UniProtKB-UniRule"/>
</dbReference>
<dbReference type="Proteomes" id="UP000298773">
    <property type="component" value="Chromosome"/>
</dbReference>
<name>A0A4D6XVZ2_9GAMM</name>
<evidence type="ECO:0000313" key="9">
    <source>
        <dbReference type="Proteomes" id="UP000298773"/>
    </source>
</evidence>
<evidence type="ECO:0000256" key="5">
    <source>
        <dbReference type="RuleBase" id="RU362076"/>
    </source>
</evidence>
<organism evidence="8 9">
    <name type="scientific">Buchnera aphidicola</name>
    <name type="common">Hyadaphis tataricae</name>
    <dbReference type="NCBI Taxonomy" id="1241859"/>
    <lineage>
        <taxon>Bacteria</taxon>
        <taxon>Pseudomonadati</taxon>
        <taxon>Pseudomonadota</taxon>
        <taxon>Gammaproteobacteria</taxon>
        <taxon>Enterobacterales</taxon>
        <taxon>Erwiniaceae</taxon>
        <taxon>Buchnera</taxon>
    </lineage>
</organism>
<reference evidence="8 9" key="1">
    <citation type="submission" date="2018-12" db="EMBL/GenBank/DDBJ databases">
        <authorList>
            <person name="Chong R.A."/>
        </authorList>
    </citation>
    <scope>NUCLEOTIDE SEQUENCE [LARGE SCALE GENOMIC DNA]</scope>
    <source>
        <strain evidence="8 9">Hta</strain>
    </source>
</reference>
<dbReference type="Pfam" id="PF13860">
    <property type="entry name" value="FlgD_ig"/>
    <property type="match status" value="1"/>
</dbReference>
<keyword evidence="3 5" id="KW-1005">Bacterial flagellum biogenesis</keyword>
<protein>
    <recommendedName>
        <fullName evidence="2 5">Basal-body rod modification protein FlgD</fullName>
    </recommendedName>
</protein>
<dbReference type="AlphaFoldDB" id="A0A4D6XVZ2"/>
<dbReference type="Gene3D" id="2.60.40.4070">
    <property type="match status" value="1"/>
</dbReference>
<feature type="domain" description="FlgD Tudor-like" evidence="7">
    <location>
        <begin position="94"/>
        <end position="225"/>
    </location>
</feature>
<comment type="similarity">
    <text evidence="1 5">Belongs to the FlgD family.</text>
</comment>
<dbReference type="Pfam" id="PF13861">
    <property type="entry name" value="FLgD_tudor"/>
    <property type="match status" value="1"/>
</dbReference>
<dbReference type="Gene3D" id="2.30.30.910">
    <property type="match status" value="1"/>
</dbReference>
<proteinExistence type="inferred from homology"/>
<keyword evidence="8" id="KW-0282">Flagellum</keyword>
<comment type="function">
    <text evidence="4 5">Required for flagellar hook formation. May act as a scaffolding protein.</text>
</comment>
<evidence type="ECO:0000256" key="1">
    <source>
        <dbReference type="ARBA" id="ARBA00010577"/>
    </source>
</evidence>
<evidence type="ECO:0000259" key="7">
    <source>
        <dbReference type="Pfam" id="PF13861"/>
    </source>
</evidence>
<accession>A0A4D6XVZ2</accession>
<dbReference type="InterPro" id="IPR005648">
    <property type="entry name" value="FlgD"/>
</dbReference>
<evidence type="ECO:0000259" key="6">
    <source>
        <dbReference type="Pfam" id="PF13860"/>
    </source>
</evidence>
<dbReference type="Pfam" id="PF03963">
    <property type="entry name" value="FlgD"/>
    <property type="match status" value="1"/>
</dbReference>
<keyword evidence="8" id="KW-0966">Cell projection</keyword>
<dbReference type="RefSeq" id="WP_158356606.1">
    <property type="nucleotide sequence ID" value="NZ_CP034873.1"/>
</dbReference>